<comment type="caution">
    <text evidence="2">The sequence shown here is derived from an EMBL/GenBank/DDBJ whole genome shotgun (WGS) entry which is preliminary data.</text>
</comment>
<protein>
    <submittedName>
        <fullName evidence="2">Uncharacterized protein</fullName>
    </submittedName>
</protein>
<sequence>MRVSIPRVPGVYFDTDAESTAINVALTAAGRRAPKPQGYAIQFLPYLWSFDVDLQEVPTDHPIQYLHPEGAQSLGDLSPHRGVREAGTEFESVLRFVWSVNEELETATTQLLGARGDAEDEVTIEIQDGRIGVDGSELETDEFDIDEGAAEESGAGEVGFDDSDTEEFDTGDEL</sequence>
<keyword evidence="3" id="KW-1185">Reference proteome</keyword>
<proteinExistence type="predicted"/>
<accession>A0A9Q4KZ83</accession>
<dbReference type="RefSeq" id="WP_277520373.1">
    <property type="nucleotide sequence ID" value="NZ_JAMQOT010000001.1"/>
</dbReference>
<feature type="compositionally biased region" description="Acidic residues" evidence="1">
    <location>
        <begin position="159"/>
        <end position="174"/>
    </location>
</feature>
<evidence type="ECO:0000313" key="2">
    <source>
        <dbReference type="EMBL" id="MDF9744906.1"/>
    </source>
</evidence>
<dbReference type="EMBL" id="JAMQOT010000001">
    <property type="protein sequence ID" value="MDF9744906.1"/>
    <property type="molecule type" value="Genomic_DNA"/>
</dbReference>
<name>A0A9Q4KZ83_9EURY</name>
<dbReference type="Proteomes" id="UP001154061">
    <property type="component" value="Unassembled WGS sequence"/>
</dbReference>
<feature type="region of interest" description="Disordered" evidence="1">
    <location>
        <begin position="133"/>
        <end position="174"/>
    </location>
</feature>
<evidence type="ECO:0000313" key="3">
    <source>
        <dbReference type="Proteomes" id="UP001154061"/>
    </source>
</evidence>
<gene>
    <name evidence="2" type="ORF">NDI89_04825</name>
</gene>
<reference evidence="2" key="1">
    <citation type="submission" date="2022-06" db="EMBL/GenBank/DDBJ databases">
        <title>Natrinema sp. a new haloarchaeum isolate from saline soil.</title>
        <authorList>
            <person name="Strakova D."/>
            <person name="Galisteo C."/>
            <person name="Sanchez-Porro C."/>
            <person name="Ventosa A."/>
        </authorList>
    </citation>
    <scope>NUCLEOTIDE SEQUENCE</scope>
    <source>
        <strain evidence="2">S1CR25-10</strain>
    </source>
</reference>
<feature type="compositionally biased region" description="Acidic residues" evidence="1">
    <location>
        <begin position="136"/>
        <end position="150"/>
    </location>
</feature>
<dbReference type="AlphaFoldDB" id="A0A9Q4KZ83"/>
<evidence type="ECO:0000256" key="1">
    <source>
        <dbReference type="SAM" id="MobiDB-lite"/>
    </source>
</evidence>
<organism evidence="2 3">
    <name type="scientific">Natrinema salsiterrestre</name>
    <dbReference type="NCBI Taxonomy" id="2950540"/>
    <lineage>
        <taxon>Archaea</taxon>
        <taxon>Methanobacteriati</taxon>
        <taxon>Methanobacteriota</taxon>
        <taxon>Stenosarchaea group</taxon>
        <taxon>Halobacteria</taxon>
        <taxon>Halobacteriales</taxon>
        <taxon>Natrialbaceae</taxon>
        <taxon>Natrinema</taxon>
    </lineage>
</organism>